<dbReference type="Proteomes" id="UP000262379">
    <property type="component" value="Unassembled WGS sequence"/>
</dbReference>
<proteinExistence type="predicted"/>
<dbReference type="EMBL" id="QURN01000026">
    <property type="protein sequence ID" value="RFC63822.1"/>
    <property type="molecule type" value="Genomic_DNA"/>
</dbReference>
<sequence>MRQSWPPLDGSILAAFKSAQDSGRLDVAELLLRALECLCGGPVEGSAVQDAYRLICDCSEPEPLQHEKSRRRKD</sequence>
<accession>A0A371X3M5</accession>
<organism evidence="1 2">
    <name type="scientific">Mesorhizobium denitrificans</name>
    <dbReference type="NCBI Taxonomy" id="2294114"/>
    <lineage>
        <taxon>Bacteria</taxon>
        <taxon>Pseudomonadati</taxon>
        <taxon>Pseudomonadota</taxon>
        <taxon>Alphaproteobacteria</taxon>
        <taxon>Hyphomicrobiales</taxon>
        <taxon>Phyllobacteriaceae</taxon>
        <taxon>Mesorhizobium</taxon>
    </lineage>
</organism>
<evidence type="ECO:0000313" key="2">
    <source>
        <dbReference type="Proteomes" id="UP000262379"/>
    </source>
</evidence>
<comment type="caution">
    <text evidence="1">The sequence shown here is derived from an EMBL/GenBank/DDBJ whole genome shotgun (WGS) entry which is preliminary data.</text>
</comment>
<protein>
    <submittedName>
        <fullName evidence="1">Uncharacterized protein</fullName>
    </submittedName>
</protein>
<reference evidence="2" key="1">
    <citation type="submission" date="2018-08" db="EMBL/GenBank/DDBJ databases">
        <authorList>
            <person name="Im W.T."/>
        </authorList>
    </citation>
    <scope>NUCLEOTIDE SEQUENCE [LARGE SCALE GENOMIC DNA]</scope>
    <source>
        <strain evidence="2">LA-28</strain>
    </source>
</reference>
<keyword evidence="2" id="KW-1185">Reference proteome</keyword>
<name>A0A371X3M5_9HYPH</name>
<evidence type="ECO:0000313" key="1">
    <source>
        <dbReference type="EMBL" id="RFC63822.1"/>
    </source>
</evidence>
<dbReference type="AlphaFoldDB" id="A0A371X3M5"/>
<gene>
    <name evidence="1" type="ORF">DY251_20610</name>
</gene>